<gene>
    <name evidence="4" type="ORF">BJ508DRAFT_215049</name>
</gene>
<dbReference type="EMBL" id="ML119780">
    <property type="protein sequence ID" value="RPA74794.1"/>
    <property type="molecule type" value="Genomic_DNA"/>
</dbReference>
<dbReference type="PANTHER" id="PTHR13299:SF0">
    <property type="entry name" value="PEROXISOMAL MEMBRANE PROTEIN PEX16"/>
    <property type="match status" value="1"/>
</dbReference>
<name>A0A3N4HYN6_ASCIM</name>
<feature type="region of interest" description="Disordered" evidence="3">
    <location>
        <begin position="15"/>
        <end position="43"/>
    </location>
</feature>
<evidence type="ECO:0000256" key="3">
    <source>
        <dbReference type="SAM" id="MobiDB-lite"/>
    </source>
</evidence>
<protein>
    <recommendedName>
        <fullName evidence="2">Peroxisomal membrane protein PEX16</fullName>
    </recommendedName>
</protein>
<keyword evidence="2" id="KW-0962">Peroxisome biogenesis</keyword>
<comment type="similarity">
    <text evidence="1 2">Belongs to the peroxin-16 family.</text>
</comment>
<dbReference type="Pfam" id="PF08610">
    <property type="entry name" value="Pex16"/>
    <property type="match status" value="1"/>
</dbReference>
<evidence type="ECO:0000256" key="1">
    <source>
        <dbReference type="ARBA" id="ARBA00009505"/>
    </source>
</evidence>
<dbReference type="GO" id="GO:0005778">
    <property type="term" value="C:peroxisomal membrane"/>
    <property type="evidence" value="ECO:0007669"/>
    <property type="project" value="UniProtKB-SubCell"/>
</dbReference>
<feature type="region of interest" description="Disordered" evidence="3">
    <location>
        <begin position="194"/>
        <end position="229"/>
    </location>
</feature>
<keyword evidence="2" id="KW-0576">Peroxisome</keyword>
<dbReference type="Proteomes" id="UP000275078">
    <property type="component" value="Unassembled WGS sequence"/>
</dbReference>
<sequence>MSETIERTYTLTETKTNASQTETEQKTTAKSKVQNTRPSGNPITNTLNRYTNFVTSNASQVGQLESALRTLTYIIPARFKDVELATETLHSGISLLSLYHDSLLSRSALPSSSAPPPKPTLHNRYTKFWSKKSPLYRKVATLITIIQYTELLWEMAAKRRGEQTRWRVVIGLEAAKAMCRLILLRLTKGRPLLTQPLPEREAEPEQLPPSSSNESTAPSTPPSEAEMGWKMPRTGFHLPTLPSNISAYLLSRVLTPDDIKPAPSLLPNLQGTAILAECLYILRPLIYVMMLEKYADDKKSWKPWLVGFGIEYASRELLKKKVGGYGTLEKEEMARREWGLMWWAARSAGYENLVGPWVKGVTDGMKGKPLVGMLAGVVEDYQYLWDNYYFSTATL</sequence>
<proteinExistence type="inferred from homology"/>
<dbReference type="AlphaFoldDB" id="A0A3N4HYN6"/>
<dbReference type="PANTHER" id="PTHR13299">
    <property type="entry name" value="PEROXISOMAL MEMBRANE PROTEIN PEX16"/>
    <property type="match status" value="1"/>
</dbReference>
<reference evidence="4 5" key="1">
    <citation type="journal article" date="2018" name="Nat. Ecol. Evol.">
        <title>Pezizomycetes genomes reveal the molecular basis of ectomycorrhizal truffle lifestyle.</title>
        <authorList>
            <person name="Murat C."/>
            <person name="Payen T."/>
            <person name="Noel B."/>
            <person name="Kuo A."/>
            <person name="Morin E."/>
            <person name="Chen J."/>
            <person name="Kohler A."/>
            <person name="Krizsan K."/>
            <person name="Balestrini R."/>
            <person name="Da Silva C."/>
            <person name="Montanini B."/>
            <person name="Hainaut M."/>
            <person name="Levati E."/>
            <person name="Barry K.W."/>
            <person name="Belfiori B."/>
            <person name="Cichocki N."/>
            <person name="Clum A."/>
            <person name="Dockter R.B."/>
            <person name="Fauchery L."/>
            <person name="Guy J."/>
            <person name="Iotti M."/>
            <person name="Le Tacon F."/>
            <person name="Lindquist E.A."/>
            <person name="Lipzen A."/>
            <person name="Malagnac F."/>
            <person name="Mello A."/>
            <person name="Molinier V."/>
            <person name="Miyauchi S."/>
            <person name="Poulain J."/>
            <person name="Riccioni C."/>
            <person name="Rubini A."/>
            <person name="Sitrit Y."/>
            <person name="Splivallo R."/>
            <person name="Traeger S."/>
            <person name="Wang M."/>
            <person name="Zifcakova L."/>
            <person name="Wipf D."/>
            <person name="Zambonelli A."/>
            <person name="Paolocci F."/>
            <person name="Nowrousian M."/>
            <person name="Ottonello S."/>
            <person name="Baldrian P."/>
            <person name="Spatafora J.W."/>
            <person name="Henrissat B."/>
            <person name="Nagy L.G."/>
            <person name="Aury J.M."/>
            <person name="Wincker P."/>
            <person name="Grigoriev I.V."/>
            <person name="Bonfante P."/>
            <person name="Martin F.M."/>
        </authorList>
    </citation>
    <scope>NUCLEOTIDE SEQUENCE [LARGE SCALE GENOMIC DNA]</scope>
    <source>
        <strain evidence="4 5">RN42</strain>
    </source>
</reference>
<dbReference type="OrthoDB" id="2021143at2759"/>
<evidence type="ECO:0000313" key="5">
    <source>
        <dbReference type="Proteomes" id="UP000275078"/>
    </source>
</evidence>
<keyword evidence="5" id="KW-1185">Reference proteome</keyword>
<comment type="subcellular location">
    <subcellularLocation>
        <location evidence="2">Peroxisome membrane</location>
    </subcellularLocation>
</comment>
<dbReference type="InterPro" id="IPR013919">
    <property type="entry name" value="Pex16"/>
</dbReference>
<feature type="compositionally biased region" description="Polar residues" evidence="3">
    <location>
        <begin position="208"/>
        <end position="218"/>
    </location>
</feature>
<evidence type="ECO:0000256" key="2">
    <source>
        <dbReference type="RuleBase" id="RU365003"/>
    </source>
</evidence>
<dbReference type="STRING" id="1160509.A0A3N4HYN6"/>
<evidence type="ECO:0000313" key="4">
    <source>
        <dbReference type="EMBL" id="RPA74794.1"/>
    </source>
</evidence>
<dbReference type="GO" id="GO:0007031">
    <property type="term" value="P:peroxisome organization"/>
    <property type="evidence" value="ECO:0007669"/>
    <property type="project" value="UniProtKB-KW"/>
</dbReference>
<accession>A0A3N4HYN6</accession>
<organism evidence="4 5">
    <name type="scientific">Ascobolus immersus RN42</name>
    <dbReference type="NCBI Taxonomy" id="1160509"/>
    <lineage>
        <taxon>Eukaryota</taxon>
        <taxon>Fungi</taxon>
        <taxon>Dikarya</taxon>
        <taxon>Ascomycota</taxon>
        <taxon>Pezizomycotina</taxon>
        <taxon>Pezizomycetes</taxon>
        <taxon>Pezizales</taxon>
        <taxon>Ascobolaceae</taxon>
        <taxon>Ascobolus</taxon>
    </lineage>
</organism>